<keyword evidence="6" id="KW-1185">Reference proteome</keyword>
<dbReference type="SUPFAM" id="SSF50494">
    <property type="entry name" value="Trypsin-like serine proteases"/>
    <property type="match status" value="1"/>
</dbReference>
<comment type="caution">
    <text evidence="5">The sequence shown here is derived from an EMBL/GenBank/DDBJ whole genome shotgun (WGS) entry which is preliminary data.</text>
</comment>
<dbReference type="Pfam" id="PF13365">
    <property type="entry name" value="Trypsin_2"/>
    <property type="match status" value="1"/>
</dbReference>
<evidence type="ECO:0000313" key="6">
    <source>
        <dbReference type="Proteomes" id="UP001265700"/>
    </source>
</evidence>
<dbReference type="InterPro" id="IPR043504">
    <property type="entry name" value="Peptidase_S1_PA_chymotrypsin"/>
</dbReference>
<dbReference type="PROSITE" id="PS50240">
    <property type="entry name" value="TRYPSIN_DOM"/>
    <property type="match status" value="1"/>
</dbReference>
<feature type="domain" description="Peptidase S1" evidence="4">
    <location>
        <begin position="308"/>
        <end position="542"/>
    </location>
</feature>
<evidence type="ECO:0000259" key="4">
    <source>
        <dbReference type="PROSITE" id="PS50240"/>
    </source>
</evidence>
<dbReference type="PANTHER" id="PTHR46580">
    <property type="entry name" value="SENSOR KINASE-RELATED"/>
    <property type="match status" value="1"/>
</dbReference>
<dbReference type="PROSITE" id="PS51257">
    <property type="entry name" value="PROKAR_LIPOPROTEIN"/>
    <property type="match status" value="1"/>
</dbReference>
<evidence type="ECO:0000256" key="2">
    <source>
        <dbReference type="SAM" id="MobiDB-lite"/>
    </source>
</evidence>
<dbReference type="EMBL" id="JAVDWU010000002">
    <property type="protein sequence ID" value="MDR7149306.1"/>
    <property type="molecule type" value="Genomic_DNA"/>
</dbReference>
<name>A0ABU1WJ53_9BURK</name>
<dbReference type="InterPro" id="IPR009003">
    <property type="entry name" value="Peptidase_S1_PA"/>
</dbReference>
<dbReference type="Pfam" id="PF13517">
    <property type="entry name" value="FG-GAP_3"/>
    <property type="match status" value="2"/>
</dbReference>
<organism evidence="5 6">
    <name type="scientific">Hydrogenophaga palleronii</name>
    <dbReference type="NCBI Taxonomy" id="65655"/>
    <lineage>
        <taxon>Bacteria</taxon>
        <taxon>Pseudomonadati</taxon>
        <taxon>Pseudomonadota</taxon>
        <taxon>Betaproteobacteria</taxon>
        <taxon>Burkholderiales</taxon>
        <taxon>Comamonadaceae</taxon>
        <taxon>Hydrogenophaga</taxon>
    </lineage>
</organism>
<accession>A0ABU1WJ53</accession>
<keyword evidence="1 3" id="KW-0732">Signal</keyword>
<evidence type="ECO:0000256" key="1">
    <source>
        <dbReference type="ARBA" id="ARBA00022729"/>
    </source>
</evidence>
<feature type="compositionally biased region" description="Polar residues" evidence="2">
    <location>
        <begin position="75"/>
        <end position="88"/>
    </location>
</feature>
<dbReference type="Proteomes" id="UP001265700">
    <property type="component" value="Unassembled WGS sequence"/>
</dbReference>
<proteinExistence type="predicted"/>
<dbReference type="InterPro" id="IPR013517">
    <property type="entry name" value="FG-GAP"/>
</dbReference>
<reference evidence="5 6" key="1">
    <citation type="submission" date="2023-07" db="EMBL/GenBank/DDBJ databases">
        <title>Sorghum-associated microbial communities from plants grown in Nebraska, USA.</title>
        <authorList>
            <person name="Schachtman D."/>
        </authorList>
    </citation>
    <scope>NUCLEOTIDE SEQUENCE [LARGE SCALE GENOMIC DNA]</scope>
    <source>
        <strain evidence="5 6">4249</strain>
    </source>
</reference>
<dbReference type="Gene3D" id="2.40.10.10">
    <property type="entry name" value="Trypsin-like serine proteases"/>
    <property type="match status" value="2"/>
</dbReference>
<sequence length="876" mass="92788">MQLKVGLFRGFCLLAAALLAACGGIEGGESTTTPTVMPVQVADGSQGGGIEEPVDGEFPSFQPGVGAEPVDDTDTALSQDFESESASSYPVAAARSGGRSPMQPRELALAPQANVVQLGALSAAELTSSQDESGKPSDEMQQRLVRTGVGRRLSPQVSALTRSEGSNWNWRTLPDGWQVGSLAVNTGDAKGVRLGLQIDALPPEALLRFYAPEATTMVELPASQVLARMQAKQQAGALQGGSTYWAPASAGSVGVVEVAVPPGVSTSAVRLSVDRVIHMVMSTEEAFDRSTEKRREGNFSGACQRDFVCGGATPQVADAALFLDFVRYDKFGFMSNYLCSGMLVGESAQTNAPYVLTADHCIGTAAGAYDTDAYLFFRSTTCGGSTVDSRYALFAAGLEYLYSETVRKGADMALLRPFDGNYHVPADGLTLAGWSAATQTGTQAVVGLHHPGGDHLMRSLGFASPARSSNFLRVLWHEGATQGGSSGSALLNAQNQVIGTLWGGFSACNLAGTAGNGLPDEYGRFSTAYSRGLRNWLHTPTRPLVMVARTGHTTGPRELVLRDLRASPLGRTAYQAARLNGTANGLSEDDTWRSPAVFQPLEYGTAKIVAVQDIDGDGRDDVVLRRPGLFGTETLSVLQERDNGGGTETGEWLLHARMDRSIKVLGLGDFDGNGIADLALYDPRQRLMQLVLLSRNGSGNYVPDLVDFLFGFTDLNGRLITTFAPVAVGDFNGTGRAQVLFRNSRMPKEAHFVHWQGDTLPNNPFLLSVGALNLAGTLVATPDIDGDGRPDFVFNNRGAIRYSLSQGTGLAFTMSAHQTALTALPSGFQLAAVTDVNGDAQAELVLRRTSNGEIRIASNPGTGIWTPQTVSLMPSP</sequence>
<gene>
    <name evidence="5" type="ORF">J2W49_001255</name>
</gene>
<feature type="chain" id="PRO_5045803479" description="Peptidase S1 domain-containing protein" evidence="3">
    <location>
        <begin position="21"/>
        <end position="876"/>
    </location>
</feature>
<feature type="signal peptide" evidence="3">
    <location>
        <begin position="1"/>
        <end position="20"/>
    </location>
</feature>
<protein>
    <recommendedName>
        <fullName evidence="4">Peptidase S1 domain-containing protein</fullName>
    </recommendedName>
</protein>
<evidence type="ECO:0000256" key="3">
    <source>
        <dbReference type="SAM" id="SignalP"/>
    </source>
</evidence>
<dbReference type="RefSeq" id="WP_310313054.1">
    <property type="nucleotide sequence ID" value="NZ_JAVDWU010000002.1"/>
</dbReference>
<dbReference type="InterPro" id="IPR001254">
    <property type="entry name" value="Trypsin_dom"/>
</dbReference>
<feature type="region of interest" description="Disordered" evidence="2">
    <location>
        <begin position="42"/>
        <end position="103"/>
    </location>
</feature>
<dbReference type="InterPro" id="IPR028994">
    <property type="entry name" value="Integrin_alpha_N"/>
</dbReference>
<evidence type="ECO:0000313" key="5">
    <source>
        <dbReference type="EMBL" id="MDR7149306.1"/>
    </source>
</evidence>
<dbReference type="SUPFAM" id="SSF69318">
    <property type="entry name" value="Integrin alpha N-terminal domain"/>
    <property type="match status" value="1"/>
</dbReference>
<dbReference type="Gene3D" id="2.130.10.130">
    <property type="entry name" value="Integrin alpha, N-terminal"/>
    <property type="match status" value="2"/>
</dbReference>